<evidence type="ECO:0000313" key="3">
    <source>
        <dbReference type="Proteomes" id="UP000324832"/>
    </source>
</evidence>
<dbReference type="Pfam" id="PF07004">
    <property type="entry name" value="SHIPPO-rpt"/>
    <property type="match status" value="4"/>
</dbReference>
<dbReference type="Proteomes" id="UP000324832">
    <property type="component" value="Unassembled WGS sequence"/>
</dbReference>
<dbReference type="AlphaFoldDB" id="A0A5E4R4F0"/>
<accession>A0A5E4R4F0</accession>
<evidence type="ECO:0000313" key="2">
    <source>
        <dbReference type="EMBL" id="VVD05288.1"/>
    </source>
</evidence>
<dbReference type="EMBL" id="FZQP02006950">
    <property type="protein sequence ID" value="VVD05288.1"/>
    <property type="molecule type" value="Genomic_DNA"/>
</dbReference>
<sequence length="263" mass="29369">MPFGYECRAKLVKQVPIAPTTPRGPVSGNAESPGPQYESPQIFCGKGYNKIKRAPEYTFGRNTPTNFQKPLLTPKAPVLDISGHSKKGRCRITHGVVSPRYDPVDKTKTPGPASYLPKTQLSYKTPPAYTIKPRAKPKYEPWDQWTPSPNMYLPPIPQKKPPAYTLGYAARNLKAQDFPGPGEHDPNFNYVRKSKPAFSFGAPFRTTKQPKLPAPNAYCEKKFMYIKRTTPAPSLGIRHSPYLGKQEEYLMDSKLNIAVSGTN</sequence>
<evidence type="ECO:0000256" key="1">
    <source>
        <dbReference type="SAM" id="MobiDB-lite"/>
    </source>
</evidence>
<protein>
    <recommendedName>
        <fullName evidence="4">Outer dense fiber protein 3</fullName>
    </recommendedName>
</protein>
<proteinExistence type="predicted"/>
<name>A0A5E4R4F0_9NEOP</name>
<gene>
    <name evidence="2" type="ORF">LSINAPIS_LOCUS14860</name>
</gene>
<organism evidence="2 3">
    <name type="scientific">Leptidea sinapis</name>
    <dbReference type="NCBI Taxonomy" id="189913"/>
    <lineage>
        <taxon>Eukaryota</taxon>
        <taxon>Metazoa</taxon>
        <taxon>Ecdysozoa</taxon>
        <taxon>Arthropoda</taxon>
        <taxon>Hexapoda</taxon>
        <taxon>Insecta</taxon>
        <taxon>Pterygota</taxon>
        <taxon>Neoptera</taxon>
        <taxon>Endopterygota</taxon>
        <taxon>Lepidoptera</taxon>
        <taxon>Glossata</taxon>
        <taxon>Ditrysia</taxon>
        <taxon>Papilionoidea</taxon>
        <taxon>Pieridae</taxon>
        <taxon>Dismorphiinae</taxon>
        <taxon>Leptidea</taxon>
    </lineage>
</organism>
<reference evidence="2 3" key="1">
    <citation type="submission" date="2017-07" db="EMBL/GenBank/DDBJ databases">
        <authorList>
            <person name="Talla V."/>
            <person name="Backstrom N."/>
        </authorList>
    </citation>
    <scope>NUCLEOTIDE SEQUENCE [LARGE SCALE GENOMIC DNA]</scope>
</reference>
<feature type="region of interest" description="Disordered" evidence="1">
    <location>
        <begin position="97"/>
        <end position="119"/>
    </location>
</feature>
<dbReference type="InterPro" id="IPR010736">
    <property type="entry name" value="SHIPPO-rpt"/>
</dbReference>
<feature type="region of interest" description="Disordered" evidence="1">
    <location>
        <begin position="16"/>
        <end position="40"/>
    </location>
</feature>
<evidence type="ECO:0008006" key="4">
    <source>
        <dbReference type="Google" id="ProtNLM"/>
    </source>
</evidence>
<keyword evidence="3" id="KW-1185">Reference proteome</keyword>